<feature type="domain" description="Flavin reductase like" evidence="2">
    <location>
        <begin position="27"/>
        <end position="173"/>
    </location>
</feature>
<dbReference type="RefSeq" id="WP_307486154.1">
    <property type="nucleotide sequence ID" value="NZ_JAUTBF010000001.1"/>
</dbReference>
<gene>
    <name evidence="3" type="ORF">QE412_003209</name>
</gene>
<dbReference type="SUPFAM" id="SSF50475">
    <property type="entry name" value="FMN-binding split barrel"/>
    <property type="match status" value="1"/>
</dbReference>
<organism evidence="3 4">
    <name type="scientific">Microbacterium trichothecenolyticum</name>
    <name type="common">Aureobacterium trichothecenolyticum</name>
    <dbReference type="NCBI Taxonomy" id="69370"/>
    <lineage>
        <taxon>Bacteria</taxon>
        <taxon>Bacillati</taxon>
        <taxon>Actinomycetota</taxon>
        <taxon>Actinomycetes</taxon>
        <taxon>Micrococcales</taxon>
        <taxon>Microbacteriaceae</taxon>
        <taxon>Microbacterium</taxon>
    </lineage>
</organism>
<dbReference type="PANTHER" id="PTHR30466:SF1">
    <property type="entry name" value="FMN REDUCTASE (NADH) RUTF"/>
    <property type="match status" value="1"/>
</dbReference>
<evidence type="ECO:0000256" key="1">
    <source>
        <dbReference type="ARBA" id="ARBA00023002"/>
    </source>
</evidence>
<proteinExistence type="predicted"/>
<evidence type="ECO:0000259" key="2">
    <source>
        <dbReference type="SMART" id="SM00903"/>
    </source>
</evidence>
<dbReference type="EC" id="1.5.1.-" evidence="3"/>
<dbReference type="Pfam" id="PF01613">
    <property type="entry name" value="Flavin_Reduct"/>
    <property type="match status" value="1"/>
</dbReference>
<name>A0ABU0TYA6_MICTR</name>
<sequence>MNPSPPPITQDSAPVPVVDAVDFRDGMRKLASGIALVTTSGDTGPAGLAVTAVSSVSFEPPSLLICVNRTASAHDAILATGGFVVNVLAGEHIGILESFSQSARRHERFAHPDWTTADSGMPVLRSALAAFECRITERVGYGTHSIIIGDVVAARSDDGTADPLIYLDRHTRSLAEHSA</sequence>
<comment type="caution">
    <text evidence="3">The sequence shown here is derived from an EMBL/GenBank/DDBJ whole genome shotgun (WGS) entry which is preliminary data.</text>
</comment>
<evidence type="ECO:0000313" key="3">
    <source>
        <dbReference type="EMBL" id="MDQ1124636.1"/>
    </source>
</evidence>
<dbReference type="InterPro" id="IPR050268">
    <property type="entry name" value="NADH-dep_flavin_reductase"/>
</dbReference>
<keyword evidence="4" id="KW-1185">Reference proteome</keyword>
<dbReference type="Gene3D" id="2.30.110.10">
    <property type="entry name" value="Electron Transport, Fmn-binding Protein, Chain A"/>
    <property type="match status" value="1"/>
</dbReference>
<dbReference type="Proteomes" id="UP001226691">
    <property type="component" value="Unassembled WGS sequence"/>
</dbReference>
<dbReference type="InterPro" id="IPR012349">
    <property type="entry name" value="Split_barrel_FMN-bd"/>
</dbReference>
<reference evidence="3 4" key="1">
    <citation type="submission" date="2023-07" db="EMBL/GenBank/DDBJ databases">
        <title>Functional and genomic diversity of the sorghum phyllosphere microbiome.</title>
        <authorList>
            <person name="Shade A."/>
        </authorList>
    </citation>
    <scope>NUCLEOTIDE SEQUENCE [LARGE SCALE GENOMIC DNA]</scope>
    <source>
        <strain evidence="3 4">SORGH_AS_1207</strain>
    </source>
</reference>
<dbReference type="GO" id="GO:0016491">
    <property type="term" value="F:oxidoreductase activity"/>
    <property type="evidence" value="ECO:0007669"/>
    <property type="project" value="UniProtKB-KW"/>
</dbReference>
<accession>A0ABU0TYA6</accession>
<dbReference type="SMART" id="SM00903">
    <property type="entry name" value="Flavin_Reduct"/>
    <property type="match status" value="1"/>
</dbReference>
<keyword evidence="1 3" id="KW-0560">Oxidoreductase</keyword>
<dbReference type="EMBL" id="JAUTBF010000001">
    <property type="protein sequence ID" value="MDQ1124636.1"/>
    <property type="molecule type" value="Genomic_DNA"/>
</dbReference>
<dbReference type="PANTHER" id="PTHR30466">
    <property type="entry name" value="FLAVIN REDUCTASE"/>
    <property type="match status" value="1"/>
</dbReference>
<protein>
    <submittedName>
        <fullName evidence="3">Flavin reductase</fullName>
        <ecNumber evidence="3">1.5.1.-</ecNumber>
    </submittedName>
</protein>
<dbReference type="InterPro" id="IPR002563">
    <property type="entry name" value="Flavin_Rdtase-like_dom"/>
</dbReference>
<evidence type="ECO:0000313" key="4">
    <source>
        <dbReference type="Proteomes" id="UP001226691"/>
    </source>
</evidence>